<evidence type="ECO:0000256" key="2">
    <source>
        <dbReference type="ARBA" id="ARBA00012169"/>
    </source>
</evidence>
<proteinExistence type="inferred from homology"/>
<dbReference type="Pfam" id="PF00454">
    <property type="entry name" value="PI3_PI4_kinase"/>
    <property type="match status" value="1"/>
</dbReference>
<dbReference type="PANTHER" id="PTHR45800:SF11">
    <property type="entry name" value="PHOSPHATIDYLINOSITOL 3-KINASE-RELATED PROTEIN KINASE"/>
    <property type="match status" value="1"/>
</dbReference>
<evidence type="ECO:0000256" key="6">
    <source>
        <dbReference type="ARBA" id="ARBA00022840"/>
    </source>
</evidence>
<keyword evidence="4" id="KW-0547">Nucleotide-binding</keyword>
<feature type="domain" description="PI3K/PI4K catalytic" evidence="8">
    <location>
        <begin position="111"/>
        <end position="429"/>
    </location>
</feature>
<comment type="similarity">
    <text evidence="1">Belongs to the PI3/PI4-kinase family. Type II PI4K subfamily.</text>
</comment>
<name>A0A6U1H919_9CHLO</name>
<evidence type="ECO:0000256" key="5">
    <source>
        <dbReference type="ARBA" id="ARBA00022777"/>
    </source>
</evidence>
<protein>
    <recommendedName>
        <fullName evidence="2">1-phosphatidylinositol 4-kinase</fullName>
        <ecNumber evidence="2">2.7.1.67</ecNumber>
    </recommendedName>
</protein>
<gene>
    <name evidence="9" type="ORF">TCHU04912_LOCUS9880</name>
    <name evidence="10" type="ORF">TCHU04912_LOCUS9888</name>
</gene>
<evidence type="ECO:0000256" key="1">
    <source>
        <dbReference type="ARBA" id="ARBA00008941"/>
    </source>
</evidence>
<dbReference type="InterPro" id="IPR044571">
    <property type="entry name" value="P4KG1-8"/>
</dbReference>
<dbReference type="EC" id="2.7.1.67" evidence="2"/>
<reference evidence="10" key="1">
    <citation type="submission" date="2021-01" db="EMBL/GenBank/DDBJ databases">
        <authorList>
            <person name="Corre E."/>
            <person name="Pelletier E."/>
            <person name="Niang G."/>
            <person name="Scheremetjew M."/>
            <person name="Finn R."/>
            <person name="Kale V."/>
            <person name="Holt S."/>
            <person name="Cochrane G."/>
            <person name="Meng A."/>
            <person name="Brown T."/>
            <person name="Cohen L."/>
        </authorList>
    </citation>
    <scope>NUCLEOTIDE SEQUENCE</scope>
    <source>
        <strain evidence="10">PLY429</strain>
    </source>
</reference>
<keyword evidence="5" id="KW-0418">Kinase</keyword>
<organism evidence="10">
    <name type="scientific">Tetraselmis chuii</name>
    <dbReference type="NCBI Taxonomy" id="63592"/>
    <lineage>
        <taxon>Eukaryota</taxon>
        <taxon>Viridiplantae</taxon>
        <taxon>Chlorophyta</taxon>
        <taxon>core chlorophytes</taxon>
        <taxon>Chlorodendrophyceae</taxon>
        <taxon>Chlorodendrales</taxon>
        <taxon>Chlorodendraceae</taxon>
        <taxon>Tetraselmis</taxon>
    </lineage>
</organism>
<dbReference type="AlphaFoldDB" id="A0A6U1H919"/>
<sequence length="692" mass="75142">MAAAAADGFIQAGFQIDGLSVQSVRPINLDLPSPELKEISRQEVPKSVAFGIQGLLKLCDLKSTCQLSTAGSGVSDGGGTVLPRLNVVGSTRLEPCARRLVRNVVRGLRAAQDPERVSEGLGGTYFLMNEAGGRAALLKPCDEEPLAPNNPKGFVGRQLGDPGLKPSVRVGEAAIREVAAYLLDHDHRAKVPTTVLVRASHPIFHVALPQGGAVGGESGSECSPPTMGIPTKLGSLQEYTQHMCDSSEVGSGRFNTKNIHRVGILDLRLLNTDRHSGNLLVRRPEHGSCTHMGLGKMLLEGNQLELIPIDHGFCLPDSLEAPYFEWLHWPQAMLPFDEEELGYIHDLDIDKDLDILRTNLPMLREDCLRTLMVSTHILKKCAAAGLTLHEIGSVYSRPLLGLDEEPSELEKLCQYAWQHVQENKSSRLRHQGDCLLLEEDDEEEEGDEGSSRGENWGVSDSASSYRSSGQKKPRSFREQELALAGRPEDVEPVAFHDSPGSEYALAHPGSPTELMFDLDVEALASPVPLKMSKDKSLSGESDSWSLAAFSVASISATPSPHPNKAPTTDAEDSFESDSSDDFMARSLRPPSHVFNRTSRRKDRAASGLISGGRFCGSRRLDRVPYPPKVAPSKSPPLLEFEGFGSMNMEEWEVFMEGFKGHLDAALQAGIYKTCNQQGTAASRALFGTSAPV</sequence>
<evidence type="ECO:0000256" key="4">
    <source>
        <dbReference type="ARBA" id="ARBA00022741"/>
    </source>
</evidence>
<feature type="region of interest" description="Disordered" evidence="7">
    <location>
        <begin position="555"/>
        <end position="605"/>
    </location>
</feature>
<keyword evidence="3" id="KW-0808">Transferase</keyword>
<evidence type="ECO:0000256" key="3">
    <source>
        <dbReference type="ARBA" id="ARBA00022679"/>
    </source>
</evidence>
<feature type="compositionally biased region" description="Polar residues" evidence="7">
    <location>
        <begin position="458"/>
        <end position="468"/>
    </location>
</feature>
<dbReference type="PROSITE" id="PS50290">
    <property type="entry name" value="PI3_4_KINASE_3"/>
    <property type="match status" value="1"/>
</dbReference>
<feature type="region of interest" description="Disordered" evidence="7">
    <location>
        <begin position="439"/>
        <end position="508"/>
    </location>
</feature>
<evidence type="ECO:0000259" key="8">
    <source>
        <dbReference type="PROSITE" id="PS50290"/>
    </source>
</evidence>
<dbReference type="EMBL" id="HBGG01019137">
    <property type="protein sequence ID" value="CAD9207652.1"/>
    <property type="molecule type" value="Transcribed_RNA"/>
</dbReference>
<dbReference type="EMBL" id="HBGG01019126">
    <property type="protein sequence ID" value="CAD9207644.1"/>
    <property type="molecule type" value="Transcribed_RNA"/>
</dbReference>
<keyword evidence="6" id="KW-0067">ATP-binding</keyword>
<dbReference type="GO" id="GO:0004430">
    <property type="term" value="F:1-phosphatidylinositol 4-kinase activity"/>
    <property type="evidence" value="ECO:0007669"/>
    <property type="project" value="UniProtKB-EC"/>
</dbReference>
<dbReference type="InterPro" id="IPR000403">
    <property type="entry name" value="PI3/4_kinase_cat_dom"/>
</dbReference>
<accession>A0A6U1H919</accession>
<dbReference type="GO" id="GO:0005524">
    <property type="term" value="F:ATP binding"/>
    <property type="evidence" value="ECO:0007669"/>
    <property type="project" value="UniProtKB-KW"/>
</dbReference>
<dbReference type="PANTHER" id="PTHR45800">
    <property type="entry name" value="PHOSPHATIDYLINOSITOL 4-KINASE GAMMA"/>
    <property type="match status" value="1"/>
</dbReference>
<evidence type="ECO:0000313" key="9">
    <source>
        <dbReference type="EMBL" id="CAD9207644.1"/>
    </source>
</evidence>
<evidence type="ECO:0000256" key="7">
    <source>
        <dbReference type="SAM" id="MobiDB-lite"/>
    </source>
</evidence>
<feature type="compositionally biased region" description="Acidic residues" evidence="7">
    <location>
        <begin position="569"/>
        <end position="580"/>
    </location>
</feature>
<evidence type="ECO:0000313" key="10">
    <source>
        <dbReference type="EMBL" id="CAD9207652.1"/>
    </source>
</evidence>
<feature type="compositionally biased region" description="Acidic residues" evidence="7">
    <location>
        <begin position="439"/>
        <end position="448"/>
    </location>
</feature>